<protein>
    <submittedName>
        <fullName evidence="1">Uncharacterized protein</fullName>
    </submittedName>
</protein>
<dbReference type="AlphaFoldDB" id="A0A0A9AYL9"/>
<proteinExistence type="predicted"/>
<evidence type="ECO:0000313" key="1">
    <source>
        <dbReference type="EMBL" id="JAD56859.1"/>
    </source>
</evidence>
<dbReference type="EMBL" id="GBRH01241036">
    <property type="protein sequence ID" value="JAD56859.1"/>
    <property type="molecule type" value="Transcribed_RNA"/>
</dbReference>
<name>A0A0A9AYL9_ARUDO</name>
<sequence>MLLPISTRLHPASFLPPSLFISSFIFRASRHLFFVAYRFLMIM</sequence>
<reference evidence="1" key="2">
    <citation type="journal article" date="2015" name="Data Brief">
        <title>Shoot transcriptome of the giant reed, Arundo donax.</title>
        <authorList>
            <person name="Barrero R.A."/>
            <person name="Guerrero F.D."/>
            <person name="Moolhuijzen P."/>
            <person name="Goolsby J.A."/>
            <person name="Tidwell J."/>
            <person name="Bellgard S.E."/>
            <person name="Bellgard M.I."/>
        </authorList>
    </citation>
    <scope>NUCLEOTIDE SEQUENCE</scope>
    <source>
        <tissue evidence="1">Shoot tissue taken approximately 20 cm above the soil surface</tissue>
    </source>
</reference>
<organism evidence="1">
    <name type="scientific">Arundo donax</name>
    <name type="common">Giant reed</name>
    <name type="synonym">Donax arundinaceus</name>
    <dbReference type="NCBI Taxonomy" id="35708"/>
    <lineage>
        <taxon>Eukaryota</taxon>
        <taxon>Viridiplantae</taxon>
        <taxon>Streptophyta</taxon>
        <taxon>Embryophyta</taxon>
        <taxon>Tracheophyta</taxon>
        <taxon>Spermatophyta</taxon>
        <taxon>Magnoliopsida</taxon>
        <taxon>Liliopsida</taxon>
        <taxon>Poales</taxon>
        <taxon>Poaceae</taxon>
        <taxon>PACMAD clade</taxon>
        <taxon>Arundinoideae</taxon>
        <taxon>Arundineae</taxon>
        <taxon>Arundo</taxon>
    </lineage>
</organism>
<reference evidence="1" key="1">
    <citation type="submission" date="2014-09" db="EMBL/GenBank/DDBJ databases">
        <authorList>
            <person name="Magalhaes I.L.F."/>
            <person name="Oliveira U."/>
            <person name="Santos F.R."/>
            <person name="Vidigal T.H.D.A."/>
            <person name="Brescovit A.D."/>
            <person name="Santos A.J."/>
        </authorList>
    </citation>
    <scope>NUCLEOTIDE SEQUENCE</scope>
    <source>
        <tissue evidence="1">Shoot tissue taken approximately 20 cm above the soil surface</tissue>
    </source>
</reference>
<accession>A0A0A9AYL9</accession>